<reference evidence="7 8" key="1">
    <citation type="journal article" date="2019" name="Sci. Rep.">
        <title>Comparative genomics of chytrid fungi reveal insights into the obligate biotrophic and pathogenic lifestyle of Synchytrium endobioticum.</title>
        <authorList>
            <person name="van de Vossenberg B.T.L.H."/>
            <person name="Warris S."/>
            <person name="Nguyen H.D.T."/>
            <person name="van Gent-Pelzer M.P.E."/>
            <person name="Joly D.L."/>
            <person name="van de Geest H.C."/>
            <person name="Bonants P.J.M."/>
            <person name="Smith D.S."/>
            <person name="Levesque C.A."/>
            <person name="van der Lee T.A.J."/>
        </authorList>
    </citation>
    <scope>NUCLEOTIDE SEQUENCE [LARGE SCALE GENOMIC DNA]</scope>
    <source>
        <strain evidence="7 8">CBS 675.73</strain>
    </source>
</reference>
<feature type="transmembrane region" description="Helical" evidence="6">
    <location>
        <begin position="255"/>
        <end position="280"/>
    </location>
</feature>
<keyword evidence="2 6" id="KW-0812">Transmembrane</keyword>
<dbReference type="Gene3D" id="1.20.1740.10">
    <property type="entry name" value="Amino acid/polyamine transporter I"/>
    <property type="match status" value="1"/>
</dbReference>
<dbReference type="OrthoDB" id="1718410at2759"/>
<keyword evidence="3 6" id="KW-1133">Transmembrane helix</keyword>
<accession>A0A507EH14</accession>
<evidence type="ECO:0000256" key="3">
    <source>
        <dbReference type="ARBA" id="ARBA00022989"/>
    </source>
</evidence>
<protein>
    <recommendedName>
        <fullName evidence="9">Amino acid permease/ SLC12A domain-containing protein</fullName>
    </recommendedName>
</protein>
<keyword evidence="8" id="KW-1185">Reference proteome</keyword>
<evidence type="ECO:0000256" key="6">
    <source>
        <dbReference type="SAM" id="Phobius"/>
    </source>
</evidence>
<dbReference type="STRING" id="246404.A0A507EH14"/>
<comment type="caution">
    <text evidence="7">The sequence shown here is derived from an EMBL/GenBank/DDBJ whole genome shotgun (WGS) entry which is preliminary data.</text>
</comment>
<feature type="transmembrane region" description="Helical" evidence="6">
    <location>
        <begin position="454"/>
        <end position="476"/>
    </location>
</feature>
<dbReference type="GO" id="GO:0015171">
    <property type="term" value="F:amino acid transmembrane transporter activity"/>
    <property type="evidence" value="ECO:0007669"/>
    <property type="project" value="TreeGrafter"/>
</dbReference>
<feature type="region of interest" description="Disordered" evidence="5">
    <location>
        <begin position="104"/>
        <end position="126"/>
    </location>
</feature>
<proteinExistence type="predicted"/>
<evidence type="ECO:0000313" key="8">
    <source>
        <dbReference type="Proteomes" id="UP000320333"/>
    </source>
</evidence>
<dbReference type="Pfam" id="PF13520">
    <property type="entry name" value="AA_permease_2"/>
    <property type="match status" value="1"/>
</dbReference>
<feature type="transmembrane region" description="Helical" evidence="6">
    <location>
        <begin position="496"/>
        <end position="516"/>
    </location>
</feature>
<feature type="transmembrane region" description="Helical" evidence="6">
    <location>
        <begin position="385"/>
        <end position="409"/>
    </location>
</feature>
<dbReference type="PANTHER" id="PTHR43243:SF11">
    <property type="entry name" value="AMINO ACID PERMEASE_ SLC12A DOMAIN-CONTAINING PROTEIN"/>
    <property type="match status" value="1"/>
</dbReference>
<organism evidence="7 8">
    <name type="scientific">Chytriomyces confervae</name>
    <dbReference type="NCBI Taxonomy" id="246404"/>
    <lineage>
        <taxon>Eukaryota</taxon>
        <taxon>Fungi</taxon>
        <taxon>Fungi incertae sedis</taxon>
        <taxon>Chytridiomycota</taxon>
        <taxon>Chytridiomycota incertae sedis</taxon>
        <taxon>Chytridiomycetes</taxon>
        <taxon>Chytridiales</taxon>
        <taxon>Chytriomycetaceae</taxon>
        <taxon>Chytriomyces</taxon>
    </lineage>
</organism>
<feature type="transmembrane region" description="Helical" evidence="6">
    <location>
        <begin position="421"/>
        <end position="442"/>
    </location>
</feature>
<dbReference type="Proteomes" id="UP000320333">
    <property type="component" value="Unassembled WGS sequence"/>
</dbReference>
<keyword evidence="4 6" id="KW-0472">Membrane</keyword>
<dbReference type="EMBL" id="QEAP01000632">
    <property type="protein sequence ID" value="TPX63091.1"/>
    <property type="molecule type" value="Genomic_DNA"/>
</dbReference>
<gene>
    <name evidence="7" type="ORF">CcCBS67573_g08769</name>
</gene>
<comment type="subcellular location">
    <subcellularLocation>
        <location evidence="1">Membrane</location>
        <topology evidence="1">Multi-pass membrane protein</topology>
    </subcellularLocation>
</comment>
<feature type="compositionally biased region" description="Low complexity" evidence="5">
    <location>
        <begin position="107"/>
        <end position="122"/>
    </location>
</feature>
<evidence type="ECO:0008006" key="9">
    <source>
        <dbReference type="Google" id="ProtNLM"/>
    </source>
</evidence>
<feature type="transmembrane region" description="Helical" evidence="6">
    <location>
        <begin position="292"/>
        <end position="313"/>
    </location>
</feature>
<feature type="transmembrane region" description="Helical" evidence="6">
    <location>
        <begin position="153"/>
        <end position="172"/>
    </location>
</feature>
<evidence type="ECO:0000256" key="5">
    <source>
        <dbReference type="SAM" id="MobiDB-lite"/>
    </source>
</evidence>
<sequence>MSSNTGRMANSLDNLEQNTLSETRDHISINNMCASTSGTGLRVRIHLAAPTEAIETRELTTMRDFELSLDDAGPAEGEFEGWGSLSYLYLDHASDAERTVCVDGESNEPNNMSNENTPNPSNAPVASNCNQSNQANHILRDSPACPSTANPKIGVWAATAIAANDIVGSVLYTIGVVTVVAGKLAPVCLLLVSATLFFPFSQIIRQVGSRIPLNGGVYSCMFLTSTKGMAAVAACCSILDYISTATVSASSAASYFYFEFGFLNVYWSSVGLLAIFGLLAMMGARESSSVSIAILCTHMVTMLLVAIACFHQFRTTGTSILASNFQTSSISPRGWPMDLFLGYCVGMLGVTGFETSSNYIEEQADGVFPKTLRNMCFLVLGTNPIMAFLALCVLPIDSIVANTSTVISVMADVSFGKWLRIAVAIDAVIVLCGGVLTAFVGASGLLESMANDNLLPSIFMSFLSVLGMFALCSLIIRVRSEREAGGDGLEPTPAGVGVGIVLGVGVVLLAIIGNAINSPAMLQTFAIFFAGLLALVYLVLNRVHFARVLSGGWLGFEKLEIDQCNLWTAYFTNGESLHHLNHVIQYVLQNEPTSRLIIVHCFEARSSIPKSLDANCRVLDHVYPDLRLDLVLVQCKFQGDVVSRIAKKLGVQKTLAQHETCGRY</sequence>
<evidence type="ECO:0000256" key="4">
    <source>
        <dbReference type="ARBA" id="ARBA00023136"/>
    </source>
</evidence>
<evidence type="ECO:0000256" key="1">
    <source>
        <dbReference type="ARBA" id="ARBA00004141"/>
    </source>
</evidence>
<dbReference type="AlphaFoldDB" id="A0A507EH14"/>
<feature type="transmembrane region" description="Helical" evidence="6">
    <location>
        <begin position="522"/>
        <end position="540"/>
    </location>
</feature>
<dbReference type="InterPro" id="IPR002293">
    <property type="entry name" value="AA/rel_permease1"/>
</dbReference>
<dbReference type="GO" id="GO:0016020">
    <property type="term" value="C:membrane"/>
    <property type="evidence" value="ECO:0007669"/>
    <property type="project" value="UniProtKB-SubCell"/>
</dbReference>
<dbReference type="PANTHER" id="PTHR43243">
    <property type="entry name" value="INNER MEMBRANE TRANSPORTER YGJI-RELATED"/>
    <property type="match status" value="1"/>
</dbReference>
<feature type="transmembrane region" description="Helical" evidence="6">
    <location>
        <begin position="184"/>
        <end position="204"/>
    </location>
</feature>
<evidence type="ECO:0000256" key="2">
    <source>
        <dbReference type="ARBA" id="ARBA00022692"/>
    </source>
</evidence>
<evidence type="ECO:0000313" key="7">
    <source>
        <dbReference type="EMBL" id="TPX63091.1"/>
    </source>
</evidence>
<name>A0A507EH14_9FUNG</name>